<dbReference type="EMBL" id="CP041692">
    <property type="protein sequence ID" value="QDP96055.1"/>
    <property type="molecule type" value="Genomic_DNA"/>
</dbReference>
<keyword evidence="2" id="KW-0285">Flavoprotein</keyword>
<evidence type="ECO:0000256" key="2">
    <source>
        <dbReference type="ARBA" id="ARBA00022630"/>
    </source>
</evidence>
<dbReference type="SUPFAM" id="SSF51905">
    <property type="entry name" value="FAD/NAD(P)-binding domain"/>
    <property type="match status" value="1"/>
</dbReference>
<dbReference type="KEGG" id="mik:FOE78_09230"/>
<dbReference type="PANTHER" id="PTHR43400">
    <property type="entry name" value="FUMARATE REDUCTASE"/>
    <property type="match status" value="1"/>
</dbReference>
<evidence type="ECO:0000313" key="8">
    <source>
        <dbReference type="Proteomes" id="UP000319263"/>
    </source>
</evidence>
<keyword evidence="4" id="KW-0560">Oxidoreductase</keyword>
<evidence type="ECO:0000256" key="3">
    <source>
        <dbReference type="ARBA" id="ARBA00022827"/>
    </source>
</evidence>
<evidence type="ECO:0000313" key="7">
    <source>
        <dbReference type="EMBL" id="QDP96055.1"/>
    </source>
</evidence>
<reference evidence="7 8" key="1">
    <citation type="submission" date="2019-07" db="EMBL/GenBank/DDBJ databases">
        <title>Microlunatus dokdonensis sp. nov. isolated from the rhizospheric soil of the wild plant Elymus tsukushiensis.</title>
        <authorList>
            <person name="Ghim S.-Y."/>
            <person name="Hwang Y.-J."/>
            <person name="Son J.-S."/>
            <person name="Shin J.-H."/>
        </authorList>
    </citation>
    <scope>NUCLEOTIDE SEQUENCE [LARGE SCALE GENOMIC DNA]</scope>
    <source>
        <strain evidence="7 8">KUDC0627</strain>
    </source>
</reference>
<keyword evidence="3" id="KW-0274">FAD</keyword>
<dbReference type="GO" id="GO:0033765">
    <property type="term" value="F:steroid dehydrogenase activity, acting on the CH-CH group of donors"/>
    <property type="evidence" value="ECO:0007669"/>
    <property type="project" value="UniProtKB-ARBA"/>
</dbReference>
<accession>A0A516PY00</accession>
<evidence type="ECO:0000256" key="5">
    <source>
        <dbReference type="SAM" id="MobiDB-lite"/>
    </source>
</evidence>
<keyword evidence="8" id="KW-1185">Reference proteome</keyword>
<dbReference type="SUPFAM" id="SSF56425">
    <property type="entry name" value="Succinate dehydrogenase/fumarate reductase flavoprotein, catalytic domain"/>
    <property type="match status" value="1"/>
</dbReference>
<protein>
    <submittedName>
        <fullName evidence="7">3-ketosteroid-delta-1-dehydrogenase</fullName>
    </submittedName>
</protein>
<proteinExistence type="predicted"/>
<dbReference type="InterPro" id="IPR036188">
    <property type="entry name" value="FAD/NAD-bd_sf"/>
</dbReference>
<feature type="domain" description="FAD-dependent oxidoreductase 2 FAD-binding" evidence="6">
    <location>
        <begin position="19"/>
        <end position="547"/>
    </location>
</feature>
<dbReference type="PANTHER" id="PTHR43400:SF10">
    <property type="entry name" value="3-OXOSTEROID 1-DEHYDROGENASE"/>
    <property type="match status" value="1"/>
</dbReference>
<dbReference type="Pfam" id="PF00890">
    <property type="entry name" value="FAD_binding_2"/>
    <property type="match status" value="1"/>
</dbReference>
<dbReference type="InterPro" id="IPR003953">
    <property type="entry name" value="FAD-dep_OxRdtase_2_FAD-bd"/>
</dbReference>
<evidence type="ECO:0000259" key="6">
    <source>
        <dbReference type="Pfam" id="PF00890"/>
    </source>
</evidence>
<evidence type="ECO:0000256" key="1">
    <source>
        <dbReference type="ARBA" id="ARBA00001974"/>
    </source>
</evidence>
<sequence length="566" mass="59549">MRKSAPAPATPRVVDTEVDVLVVGSGTGMGAALAAADQGLDTLIVEKTEYVGGSTALSGGGLWIPGNSTLGEAGTGDSIEDAKTYVGDLVGDSSPVERWSSAVDHGPAAFDLLRRTTPLRFMWAPGYSDYHPEHPGGSATGRTCEAKPFDAKRLKESRRLLRKGNLEAPVPMPVTSVDYRLMNLVTKLPSKGVPAIVRRAVQGIGGMAVGREYVAGGQGLAAGLYAGVLGAGIPIWTETALTRLITTDGRVSGAVLDHHGREATVTARRGVILATGGFDHNVAWRRQYQSAGLQDWSLGNPGNVGDGIRIAQEAGADTALMDQAWWFPSVAPLDGGSPTVLLAERSLPGSFMVDQHGRRFTNEARDYMSFGQAVIAREKAGDPITSMWLIFDQAYRNSYVFAAGIFPRQPLPKAWYGAGIAHRAGNATDLAASVGLPLDAFSGTFDRFNNLARSGVDHDHGRGQSAYDRYYGDPTQRPNPNLRALSGNTLYAVKVVLADLGTCGGVRADGQARALRADGTPIEGLYAIGNTAGNAYGHYYPGAGATIGQGLVMGYVAARHAARSAA</sequence>
<organism evidence="7 8">
    <name type="scientific">Microlunatus elymi</name>
    <dbReference type="NCBI Taxonomy" id="2596828"/>
    <lineage>
        <taxon>Bacteria</taxon>
        <taxon>Bacillati</taxon>
        <taxon>Actinomycetota</taxon>
        <taxon>Actinomycetes</taxon>
        <taxon>Propionibacteriales</taxon>
        <taxon>Propionibacteriaceae</taxon>
        <taxon>Microlunatus</taxon>
    </lineage>
</organism>
<name>A0A516PY00_9ACTN</name>
<dbReference type="RefSeq" id="WP_143986021.1">
    <property type="nucleotide sequence ID" value="NZ_CP041692.1"/>
</dbReference>
<feature type="region of interest" description="Disordered" evidence="5">
    <location>
        <begin position="456"/>
        <end position="479"/>
    </location>
</feature>
<dbReference type="NCBIfam" id="NF009479">
    <property type="entry name" value="PRK12845.1"/>
    <property type="match status" value="1"/>
</dbReference>
<dbReference type="OrthoDB" id="9813348at2"/>
<gene>
    <name evidence="7" type="ORF">FOE78_09230</name>
</gene>
<dbReference type="Gene3D" id="3.50.50.60">
    <property type="entry name" value="FAD/NAD(P)-binding domain"/>
    <property type="match status" value="2"/>
</dbReference>
<comment type="cofactor">
    <cofactor evidence="1">
        <name>FAD</name>
        <dbReference type="ChEBI" id="CHEBI:57692"/>
    </cofactor>
</comment>
<dbReference type="Proteomes" id="UP000319263">
    <property type="component" value="Chromosome"/>
</dbReference>
<dbReference type="InterPro" id="IPR050315">
    <property type="entry name" value="FAD-oxidoreductase_2"/>
</dbReference>
<dbReference type="AlphaFoldDB" id="A0A516PY00"/>
<dbReference type="GO" id="GO:0008202">
    <property type="term" value="P:steroid metabolic process"/>
    <property type="evidence" value="ECO:0007669"/>
    <property type="project" value="UniProtKB-ARBA"/>
</dbReference>
<evidence type="ECO:0000256" key="4">
    <source>
        <dbReference type="ARBA" id="ARBA00023002"/>
    </source>
</evidence>
<dbReference type="InterPro" id="IPR027477">
    <property type="entry name" value="Succ_DH/fumarate_Rdtase_cat_sf"/>
</dbReference>